<dbReference type="EMBL" id="LHQV01000015">
    <property type="protein sequence ID" value="OQJ98641.1"/>
    <property type="molecule type" value="Genomic_DNA"/>
</dbReference>
<keyword evidence="16" id="KW-1185">Reference proteome</keyword>
<dbReference type="RefSeq" id="WP_005499292.1">
    <property type="nucleotide sequence ID" value="NZ_CABMHD010000003.1"/>
</dbReference>
<dbReference type="SUPFAM" id="SSF141371">
    <property type="entry name" value="PilZ domain-like"/>
    <property type="match status" value="2"/>
</dbReference>
<dbReference type="EMBL" id="CP034299">
    <property type="protein sequence ID" value="QHH12157.1"/>
    <property type="molecule type" value="Genomic_DNA"/>
</dbReference>
<dbReference type="Pfam" id="PF07238">
    <property type="entry name" value="PilZ"/>
    <property type="match status" value="1"/>
</dbReference>
<dbReference type="EMBL" id="JACVHL010000011">
    <property type="protein sequence ID" value="MCC3805856.1"/>
    <property type="molecule type" value="Genomic_DNA"/>
</dbReference>
<feature type="domain" description="PilZ" evidence="4">
    <location>
        <begin position="113"/>
        <end position="207"/>
    </location>
</feature>
<keyword evidence="2" id="KW-0547">Nucleotide-binding</keyword>
<evidence type="ECO:0000313" key="11">
    <source>
        <dbReference type="EMBL" id="NMU86913.1"/>
    </source>
</evidence>
<dbReference type="Gene3D" id="2.30.110.10">
    <property type="entry name" value="Electron Transport, Fmn-binding Protein, Chain A"/>
    <property type="match status" value="1"/>
</dbReference>
<dbReference type="EMBL" id="JABCLB010002501">
    <property type="protein sequence ID" value="NMU86913.1"/>
    <property type="molecule type" value="Genomic_DNA"/>
</dbReference>
<keyword evidence="1" id="KW-0973">c-di-GMP</keyword>
<dbReference type="EMBL" id="LIRS01000074">
    <property type="protein sequence ID" value="KOY31673.1"/>
    <property type="molecule type" value="Genomic_DNA"/>
</dbReference>
<evidence type="ECO:0000313" key="14">
    <source>
        <dbReference type="EMBL" id="WAT93442.1"/>
    </source>
</evidence>
<dbReference type="Pfam" id="PF12945">
    <property type="entry name" value="PilZNR"/>
    <property type="match status" value="1"/>
</dbReference>
<reference evidence="13 17" key="4">
    <citation type="submission" date="2018-12" db="EMBL/GenBank/DDBJ databases">
        <title>Genomic insights into the evolutionary origins and pathogenicity of five Vibrio parahaemolyticus strains isolated from the shrimp with acute hepatopancreatic necrosis disease (AHPND).</title>
        <authorList>
            <person name="Yang Q."/>
            <person name="Dong X."/>
            <person name="Xie G."/>
            <person name="Fu S."/>
            <person name="Zou P."/>
            <person name="Sun J."/>
            <person name="Wang Y."/>
            <person name="Huang J."/>
        </authorList>
    </citation>
    <scope>NUCLEOTIDE SEQUENCE [LARGE SCALE GENOMIC DNA]</scope>
    <source>
        <strain evidence="13 17">20160303005-1</strain>
    </source>
</reference>
<reference evidence="12 16" key="2">
    <citation type="submission" date="2015-08" db="EMBL/GenBank/DDBJ databases">
        <title>Draft Genome Sequences of Vibrio parahaemolyticus Strains.</title>
        <authorList>
            <person name="Gonzalez-Escalona N."/>
            <person name="DePaola A."/>
        </authorList>
    </citation>
    <scope>NUCLEOTIDE SEQUENCE [LARGE SCALE GENOMIC DNA]</scope>
    <source>
        <strain evidence="12 16">CFSAN001621</strain>
    </source>
</reference>
<protein>
    <submittedName>
        <fullName evidence="6">Flagellar brake protein</fullName>
    </submittedName>
    <submittedName>
        <fullName evidence="7">Pilus assembly protein PilZ</fullName>
    </submittedName>
</protein>
<dbReference type="Proteomes" id="UP001156560">
    <property type="component" value="Chromosome 2"/>
</dbReference>
<evidence type="ECO:0000313" key="17">
    <source>
        <dbReference type="Proteomes" id="UP000464718"/>
    </source>
</evidence>
<dbReference type="InterPro" id="IPR012349">
    <property type="entry name" value="Split_barrel_FMN-bd"/>
</dbReference>
<evidence type="ECO:0000256" key="1">
    <source>
        <dbReference type="ARBA" id="ARBA00022636"/>
    </source>
</evidence>
<dbReference type="Proteomes" id="UP001253193">
    <property type="component" value="Unassembled WGS sequence"/>
</dbReference>
<evidence type="ECO:0000313" key="10">
    <source>
        <dbReference type="EMBL" id="NMU27649.1"/>
    </source>
</evidence>
<reference evidence="9" key="9">
    <citation type="submission" date="2023-06" db="EMBL/GenBank/DDBJ databases">
        <title>Genomic Diversity of Vibrio spp. and Metagenomic Analysis of Pathogens in Florida Gulf Coastal Waters Following Hurricane Ian.</title>
        <authorList>
            <person name="Brumfield K.D."/>
        </authorList>
    </citation>
    <scope>NUCLEOTIDE SEQUENCE</scope>
    <source>
        <strain evidence="9">WBS2B-138</strain>
    </source>
</reference>
<reference evidence="8" key="7">
    <citation type="submission" date="2020-09" db="EMBL/GenBank/DDBJ databases">
        <title>Genome sequence of Vibrio parahaemolyticus isolates.</title>
        <authorList>
            <person name="Hammerl J.A."/>
            <person name="Strauch E."/>
        </authorList>
    </citation>
    <scope>NUCLEOTIDE SEQUENCE</scope>
    <source>
        <strain evidence="8">17-VB00146</strain>
    </source>
</reference>
<dbReference type="Proteomes" id="UP000518904">
    <property type="component" value="Unassembled WGS sequence"/>
</dbReference>
<dbReference type="EMBL" id="JABCLD010001806">
    <property type="protein sequence ID" value="NMU27649.1"/>
    <property type="molecule type" value="Genomic_DNA"/>
</dbReference>
<dbReference type="InterPro" id="IPR009875">
    <property type="entry name" value="PilZ_domain"/>
</dbReference>
<dbReference type="Proteomes" id="UP000856022">
    <property type="component" value="Unassembled WGS sequence"/>
</dbReference>
<dbReference type="EMBL" id="CP114195">
    <property type="protein sequence ID" value="WAT93442.1"/>
    <property type="molecule type" value="Genomic_DNA"/>
</dbReference>
<evidence type="ECO:0000313" key="8">
    <source>
        <dbReference type="EMBL" id="MCC3805856.1"/>
    </source>
</evidence>
<evidence type="ECO:0000256" key="3">
    <source>
        <dbReference type="ARBA" id="ARBA00023143"/>
    </source>
</evidence>
<dbReference type="EMBL" id="JAUHGG010000001">
    <property type="protein sequence ID" value="MDS1819556.1"/>
    <property type="molecule type" value="Genomic_DNA"/>
</dbReference>
<reference evidence="14" key="8">
    <citation type="submission" date="2022-12" db="EMBL/GenBank/DDBJ databases">
        <title>Vibrio parahaemolyticus become highly virulent by producing novel Tc toxins.</title>
        <authorList>
            <person name="Yang F."/>
            <person name="You Y."/>
            <person name="Lai Q."/>
            <person name="Xu L."/>
            <person name="Li F."/>
        </authorList>
    </citation>
    <scope>NUCLEOTIDE SEQUENCE</scope>
    <source>
        <strain evidence="14">Vp-HL-202005</strain>
    </source>
</reference>
<reference evidence="6" key="5">
    <citation type="submission" date="2019-12" db="EMBL/GenBank/DDBJ databases">
        <authorList>
            <consortium name="NCBI Pathogen Detection Project"/>
        </authorList>
    </citation>
    <scope>NUCLEOTIDE SEQUENCE</scope>
    <source>
        <strain evidence="6">1930</strain>
    </source>
</reference>
<dbReference type="Proteomes" id="UP000037697">
    <property type="component" value="Unassembled WGS sequence"/>
</dbReference>
<evidence type="ECO:0000313" key="18">
    <source>
        <dbReference type="Proteomes" id="UP000518904"/>
    </source>
</evidence>
<accession>A0A0F2HHF5</accession>
<dbReference type="Gene3D" id="2.40.10.220">
    <property type="entry name" value="predicted glycosyltransferase like domains"/>
    <property type="match status" value="1"/>
</dbReference>
<evidence type="ECO:0000313" key="19">
    <source>
        <dbReference type="Proteomes" id="UP000555836"/>
    </source>
</evidence>
<dbReference type="GO" id="GO:0035438">
    <property type="term" value="F:cyclic-di-GMP binding"/>
    <property type="evidence" value="ECO:0007669"/>
    <property type="project" value="InterPro"/>
</dbReference>
<evidence type="ECO:0000313" key="9">
    <source>
        <dbReference type="EMBL" id="MDS1819556.1"/>
    </source>
</evidence>
<name>A0A0F2HHF5_VIBPH</name>
<dbReference type="AlphaFoldDB" id="A0A0F2HHF5"/>
<evidence type="ECO:0000313" key="12">
    <source>
        <dbReference type="EMBL" id="OQJ98641.1"/>
    </source>
</evidence>
<feature type="domain" description="Type III secretion system flagellar brake protein YcgR PilZN" evidence="5">
    <location>
        <begin position="15"/>
        <end position="105"/>
    </location>
</feature>
<dbReference type="Proteomes" id="UP000726777">
    <property type="component" value="Unassembled WGS sequence"/>
</dbReference>
<reference evidence="7 15" key="1">
    <citation type="submission" date="2015-07" db="EMBL/GenBank/DDBJ databases">
        <title>Foodborne Vibrio parahaemolyticus Isolates.</title>
        <authorList>
            <person name="Ronholm J."/>
            <person name="Petronella N."/>
            <person name="Kenwell R."/>
            <person name="Banerjee S."/>
        </authorList>
    </citation>
    <scope>NUCLEOTIDE SEQUENCE [LARGE SCALE GENOMIC DNA]</scope>
    <source>
        <strain evidence="7 15">HS-06-05</strain>
    </source>
</reference>
<gene>
    <name evidence="7" type="ORF">ACX05_14310</name>
    <name evidence="12" type="ORF">AKG60_11340</name>
    <name evidence="13" type="ORF">EHC69_22985</name>
    <name evidence="11" type="ORF">HKB16_29115</name>
    <name evidence="10" type="ORF">HKB21_18740</name>
    <name evidence="6" type="ORF">I7278_04760</name>
    <name evidence="8" type="ORF">IB292_12455</name>
    <name evidence="14" type="ORF">O1Q84_20855</name>
    <name evidence="9" type="ORF">QX249_02725</name>
</gene>
<reference evidence="6" key="3">
    <citation type="journal article" date="2018" name="Genome Biol.">
        <title>SKESA: strategic k-mer extension for scrupulous assemblies.</title>
        <authorList>
            <person name="Souvorov A."/>
            <person name="Agarwala R."/>
            <person name="Lipman D.J."/>
        </authorList>
    </citation>
    <scope>NUCLEOTIDE SEQUENCE</scope>
    <source>
        <strain evidence="6">1930</strain>
    </source>
</reference>
<dbReference type="Proteomes" id="UP000464718">
    <property type="component" value="Chromosome ii"/>
</dbReference>
<dbReference type="Proteomes" id="UP000555836">
    <property type="component" value="Unassembled WGS sequence"/>
</dbReference>
<evidence type="ECO:0000313" key="15">
    <source>
        <dbReference type="Proteomes" id="UP000037697"/>
    </source>
</evidence>
<dbReference type="InterPro" id="IPR009926">
    <property type="entry name" value="T3SS_YcgR_PilZN"/>
</dbReference>
<evidence type="ECO:0000259" key="4">
    <source>
        <dbReference type="Pfam" id="PF07238"/>
    </source>
</evidence>
<keyword evidence="6" id="KW-0966">Cell projection</keyword>
<organism evidence="6">
    <name type="scientific">Vibrio parahaemolyticus</name>
    <dbReference type="NCBI Taxonomy" id="670"/>
    <lineage>
        <taxon>Bacteria</taxon>
        <taxon>Pseudomonadati</taxon>
        <taxon>Pseudomonadota</taxon>
        <taxon>Gammaproteobacteria</taxon>
        <taxon>Vibrionales</taxon>
        <taxon>Vibrionaceae</taxon>
        <taxon>Vibrio</taxon>
    </lineage>
</organism>
<sequence>MPATHTKDVLHKFLKPGMKLSINFEFGPKDKFSYSTVYLGIKENSYLILDIPMRLLEDQVMRKLHNADVIVRGVSDTELGHVLAFKSSVLMTAVRPSPLLFIRIPGTFATKPVREHERYKLQMDCTIDHSGNIYDGSLVDFSLAGVGVQTFIEPEFKVGDRVSVVSPLSIHIGEENPCLIANIKKQPKGWVIGIRFEQPITMTEDLKTKLLEQSFLTSNV</sequence>
<evidence type="ECO:0000313" key="6">
    <source>
        <dbReference type="EMBL" id="HAS6676121.1"/>
    </source>
</evidence>
<keyword evidence="3" id="KW-0975">Bacterial flagellum</keyword>
<keyword evidence="6" id="KW-0969">Cilium</keyword>
<evidence type="ECO:0000313" key="7">
    <source>
        <dbReference type="EMBL" id="KOY31673.1"/>
    </source>
</evidence>
<keyword evidence="6" id="KW-0282">Flagellum</keyword>
<evidence type="ECO:0000313" key="16">
    <source>
        <dbReference type="Proteomes" id="UP000191946"/>
    </source>
</evidence>
<evidence type="ECO:0000256" key="2">
    <source>
        <dbReference type="ARBA" id="ARBA00022741"/>
    </source>
</evidence>
<evidence type="ECO:0000259" key="5">
    <source>
        <dbReference type="Pfam" id="PF12945"/>
    </source>
</evidence>
<dbReference type="Proteomes" id="UP000191946">
    <property type="component" value="Unassembled WGS sequence"/>
</dbReference>
<proteinExistence type="predicted"/>
<evidence type="ECO:0000313" key="13">
    <source>
        <dbReference type="EMBL" id="QHH12157.1"/>
    </source>
</evidence>
<dbReference type="EMBL" id="DACQKT010000002">
    <property type="protein sequence ID" value="HAS6676121.1"/>
    <property type="molecule type" value="Genomic_DNA"/>
</dbReference>
<reference evidence="18 19" key="6">
    <citation type="submission" date="2020-04" db="EMBL/GenBank/DDBJ databases">
        <title>Whole-genome sequencing of Vibrio spp. from China reveals different genetic environments of blaCTX-M-14 among diverse lineages.</title>
        <authorList>
            <person name="Zheng Z."/>
            <person name="Ye L."/>
            <person name="Chen S."/>
        </authorList>
    </citation>
    <scope>NUCLEOTIDE SEQUENCE [LARGE SCALE GENOMIC DNA]</scope>
    <source>
        <strain evidence="11 18">Vb0551</strain>
        <strain evidence="10 19">Vb0574</strain>
    </source>
</reference>